<evidence type="ECO:0000256" key="3">
    <source>
        <dbReference type="ARBA" id="ARBA00022603"/>
    </source>
</evidence>
<evidence type="ECO:0000259" key="7">
    <source>
        <dbReference type="Pfam" id="PF00590"/>
    </source>
</evidence>
<name>A0A7W3NH08_PRIAR</name>
<gene>
    <name evidence="6" type="primary">rsmI</name>
    <name evidence="8" type="ORF">HNP21_005963</name>
</gene>
<accession>A0A7W3NH08</accession>
<keyword evidence="3 6" id="KW-0489">Methyltransferase</keyword>
<comment type="similarity">
    <text evidence="6">Belongs to the methyltransferase superfamily. RsmI family.</text>
</comment>
<evidence type="ECO:0000313" key="8">
    <source>
        <dbReference type="EMBL" id="MBA9042806.1"/>
    </source>
</evidence>
<dbReference type="PANTHER" id="PTHR46111:SF1">
    <property type="entry name" value="RIBOSOMAL RNA SMALL SUBUNIT METHYLTRANSFERASE I"/>
    <property type="match status" value="1"/>
</dbReference>
<dbReference type="EMBL" id="JACJHT010000018">
    <property type="protein sequence ID" value="MBA9042806.1"/>
    <property type="molecule type" value="Genomic_DNA"/>
</dbReference>
<dbReference type="PANTHER" id="PTHR46111">
    <property type="entry name" value="RIBOSOMAL RNA SMALL SUBUNIT METHYLTRANSFERASE I"/>
    <property type="match status" value="1"/>
</dbReference>
<keyword evidence="9" id="KW-1185">Reference proteome</keyword>
<evidence type="ECO:0000256" key="1">
    <source>
        <dbReference type="ARBA" id="ARBA00022490"/>
    </source>
</evidence>
<dbReference type="Gene3D" id="3.30.950.10">
    <property type="entry name" value="Methyltransferase, Cobalt-precorrin-4 Transmethylase, Domain 2"/>
    <property type="match status" value="1"/>
</dbReference>
<comment type="subcellular location">
    <subcellularLocation>
        <location evidence="6">Cytoplasm</location>
    </subcellularLocation>
</comment>
<dbReference type="NCBIfam" id="TIGR00096">
    <property type="entry name" value="16S rRNA (cytidine(1402)-2'-O)-methyltransferase"/>
    <property type="match status" value="1"/>
</dbReference>
<dbReference type="FunFam" id="3.40.1010.10:FF:000002">
    <property type="entry name" value="Ribosomal RNA small subunit methyltransferase I"/>
    <property type="match status" value="1"/>
</dbReference>
<dbReference type="AlphaFoldDB" id="A0A7W3NH08"/>
<dbReference type="InterPro" id="IPR014776">
    <property type="entry name" value="4pyrrole_Mease_sub2"/>
</dbReference>
<organism evidence="8 9">
    <name type="scientific">Priestia aryabhattai</name>
    <name type="common">Bacillus aryabhattai</name>
    <dbReference type="NCBI Taxonomy" id="412384"/>
    <lineage>
        <taxon>Bacteria</taxon>
        <taxon>Bacillati</taxon>
        <taxon>Bacillota</taxon>
        <taxon>Bacilli</taxon>
        <taxon>Bacillales</taxon>
        <taxon>Bacillaceae</taxon>
        <taxon>Priestia</taxon>
    </lineage>
</organism>
<dbReference type="PROSITE" id="PS01296">
    <property type="entry name" value="RSMI"/>
    <property type="match status" value="1"/>
</dbReference>
<keyword evidence="4 6" id="KW-0808">Transferase</keyword>
<dbReference type="Proteomes" id="UP000543174">
    <property type="component" value="Unassembled WGS sequence"/>
</dbReference>
<dbReference type="InterPro" id="IPR000878">
    <property type="entry name" value="4pyrrol_Mease"/>
</dbReference>
<evidence type="ECO:0000256" key="6">
    <source>
        <dbReference type="HAMAP-Rule" id="MF_01877"/>
    </source>
</evidence>
<dbReference type="Gene3D" id="3.40.1010.10">
    <property type="entry name" value="Cobalt-precorrin-4 Transmethylase, Domain 1"/>
    <property type="match status" value="1"/>
</dbReference>
<evidence type="ECO:0000256" key="5">
    <source>
        <dbReference type="ARBA" id="ARBA00022691"/>
    </source>
</evidence>
<reference evidence="8" key="1">
    <citation type="submission" date="2020-08" db="EMBL/GenBank/DDBJ databases">
        <title>Functional genomics of gut bacteria from endangered species of beetles.</title>
        <authorList>
            <person name="Carlos-Shanley C."/>
        </authorList>
    </citation>
    <scope>NUCLEOTIDE SEQUENCE [LARGE SCALE GENOMIC DNA]</scope>
    <source>
        <strain evidence="8">S00060</strain>
    </source>
</reference>
<evidence type="ECO:0000313" key="9">
    <source>
        <dbReference type="Proteomes" id="UP000543174"/>
    </source>
</evidence>
<dbReference type="CDD" id="cd11648">
    <property type="entry name" value="RsmI"/>
    <property type="match status" value="1"/>
</dbReference>
<keyword evidence="1 6" id="KW-0963">Cytoplasm</keyword>
<evidence type="ECO:0000256" key="2">
    <source>
        <dbReference type="ARBA" id="ARBA00022552"/>
    </source>
</evidence>
<proteinExistence type="inferred from homology"/>
<comment type="function">
    <text evidence="6">Catalyzes the 2'-O-methylation of the ribose of cytidine 1402 (C1402) in 16S rRNA.</text>
</comment>
<dbReference type="GO" id="GO:0070677">
    <property type="term" value="F:rRNA (cytosine-2'-O-)-methyltransferase activity"/>
    <property type="evidence" value="ECO:0007669"/>
    <property type="project" value="UniProtKB-UniRule"/>
</dbReference>
<sequence length="290" mass="33258">MKSQKSYDVSNERGVLYLVPTPIGNLEDMTFRAIRILKEVDYIAAEDTRQTKKLCNHFEIDTPITSYHEHNKHTKSEQLLSDLDGEKNIALVSDAGMPCISDPGYELVVAAVKKGYTVVPLPGPNAALTALIASGLPTGQFYFYGFLNRNKKQRKEQLQELQYIKESMIFYEAPHRLKETLKSIEEILGNRSIVLCRELTKRYEEFLRGSVLEAIEWTNATDIRGEFCLILEGTNEEAPDESNLWWEQLTIIEHVDHYVEEGLSSKEAIKQVAKDRDVSKRDIYSEYHVH</sequence>
<dbReference type="SUPFAM" id="SSF53790">
    <property type="entry name" value="Tetrapyrrole methylase"/>
    <property type="match status" value="1"/>
</dbReference>
<dbReference type="FunFam" id="3.30.950.10:FF:000002">
    <property type="entry name" value="Ribosomal RNA small subunit methyltransferase I"/>
    <property type="match status" value="1"/>
</dbReference>
<feature type="domain" description="Tetrapyrrole methylase" evidence="7">
    <location>
        <begin position="16"/>
        <end position="211"/>
    </location>
</feature>
<keyword evidence="5 6" id="KW-0949">S-adenosyl-L-methionine</keyword>
<dbReference type="EC" id="2.1.1.198" evidence="6"/>
<comment type="catalytic activity">
    <reaction evidence="6">
        <text>cytidine(1402) in 16S rRNA + S-adenosyl-L-methionine = 2'-O-methylcytidine(1402) in 16S rRNA + S-adenosyl-L-homocysteine + H(+)</text>
        <dbReference type="Rhea" id="RHEA:42924"/>
        <dbReference type="Rhea" id="RHEA-COMP:10285"/>
        <dbReference type="Rhea" id="RHEA-COMP:10286"/>
        <dbReference type="ChEBI" id="CHEBI:15378"/>
        <dbReference type="ChEBI" id="CHEBI:57856"/>
        <dbReference type="ChEBI" id="CHEBI:59789"/>
        <dbReference type="ChEBI" id="CHEBI:74495"/>
        <dbReference type="ChEBI" id="CHEBI:82748"/>
        <dbReference type="EC" id="2.1.1.198"/>
    </reaction>
</comment>
<dbReference type="InterPro" id="IPR018063">
    <property type="entry name" value="SAM_MeTrfase_RsmI_CS"/>
</dbReference>
<dbReference type="InterPro" id="IPR014777">
    <property type="entry name" value="4pyrrole_Mease_sub1"/>
</dbReference>
<dbReference type="HAMAP" id="MF_01877">
    <property type="entry name" value="16SrRNA_methyltr_I"/>
    <property type="match status" value="1"/>
</dbReference>
<dbReference type="GO" id="GO:0005737">
    <property type="term" value="C:cytoplasm"/>
    <property type="evidence" value="ECO:0007669"/>
    <property type="project" value="UniProtKB-SubCell"/>
</dbReference>
<protein>
    <recommendedName>
        <fullName evidence="6">Ribosomal RNA small subunit methyltransferase I</fullName>
        <ecNumber evidence="6">2.1.1.198</ecNumber>
    </recommendedName>
    <alternativeName>
        <fullName evidence="6">16S rRNA 2'-O-ribose C1402 methyltransferase</fullName>
    </alternativeName>
    <alternativeName>
        <fullName evidence="6">rRNA (cytidine-2'-O-)-methyltransferase RsmI</fullName>
    </alternativeName>
</protein>
<dbReference type="InterPro" id="IPR008189">
    <property type="entry name" value="rRNA_ssu_MeTfrase_I"/>
</dbReference>
<comment type="caution">
    <text evidence="8">The sequence shown here is derived from an EMBL/GenBank/DDBJ whole genome shotgun (WGS) entry which is preliminary data.</text>
</comment>
<evidence type="ECO:0000256" key="4">
    <source>
        <dbReference type="ARBA" id="ARBA00022679"/>
    </source>
</evidence>
<dbReference type="Pfam" id="PF00590">
    <property type="entry name" value="TP_methylase"/>
    <property type="match status" value="1"/>
</dbReference>
<dbReference type="RefSeq" id="WP_013054851.1">
    <property type="nucleotide sequence ID" value="NZ_CP169254.1"/>
</dbReference>
<keyword evidence="2 6" id="KW-0698">rRNA processing</keyword>
<dbReference type="PIRSF" id="PIRSF005917">
    <property type="entry name" value="MTase_YraL"/>
    <property type="match status" value="1"/>
</dbReference>
<dbReference type="InterPro" id="IPR035996">
    <property type="entry name" value="4pyrrol_Methylase_sf"/>
</dbReference>